<evidence type="ECO:0000313" key="2">
    <source>
        <dbReference type="EMBL" id="PNV68746.1"/>
    </source>
</evidence>
<dbReference type="AlphaFoldDB" id="A0A2K2UEI7"/>
<dbReference type="InterPro" id="IPR015943">
    <property type="entry name" value="WD40/YVTN_repeat-like_dom_sf"/>
</dbReference>
<keyword evidence="3" id="KW-1185">Reference proteome</keyword>
<comment type="similarity">
    <text evidence="1">Belongs to the cycloisomerase 2 family.</text>
</comment>
<dbReference type="GO" id="GO:0017057">
    <property type="term" value="F:6-phosphogluconolactonase activity"/>
    <property type="evidence" value="ECO:0007669"/>
    <property type="project" value="TreeGrafter"/>
</dbReference>
<dbReference type="PANTHER" id="PTHR30344:SF1">
    <property type="entry name" value="6-PHOSPHOGLUCONOLACTONASE"/>
    <property type="match status" value="1"/>
</dbReference>
<evidence type="ECO:0000313" key="3">
    <source>
        <dbReference type="Proteomes" id="UP000236197"/>
    </source>
</evidence>
<comment type="caution">
    <text evidence="2">The sequence shown here is derived from an EMBL/GenBank/DDBJ whole genome shotgun (WGS) entry which is preliminary data.</text>
</comment>
<dbReference type="OrthoDB" id="9790815at2"/>
<dbReference type="InterPro" id="IPR050282">
    <property type="entry name" value="Cycloisomerase_2"/>
</dbReference>
<dbReference type="InterPro" id="IPR019405">
    <property type="entry name" value="Lactonase_7-beta_prop"/>
</dbReference>
<gene>
    <name evidence="2" type="ORF">C2L71_01860</name>
</gene>
<sequence length="355" mass="37272">MTAQRSEQALFAGTYTDGRAGGIFELAFNEEAGSLRIVREAGKAPNPSFVAQRGRHLYAAHELDDRSYLAAYAIEGDGSLVCRGACSSPADAGTCFVAVHPDGRCLYGANYQSGSVGLCLLASDGNPRGGLPSVRHAGGGPNRERQSAPHVHSASFVPGTDLLAVVDLGCDTVTLYRAGTAGALDMPPAEVVRVPGGSGPRMLAFHPRLPVAALADELANDVLLFRFDRTGLNWERIGRLELPTARGDASRSGRAVLAAHPAFSPDGSRLYVSVRGSDRIALFDIDGSGSASARADYPSGGRGPRHISLSPAGDRLAVANQDSDEVVLFALTANGRPIEETRIAVPRPSCVAWER</sequence>
<dbReference type="PANTHER" id="PTHR30344">
    <property type="entry name" value="6-PHOSPHOGLUCONOLACTONASE-RELATED"/>
    <property type="match status" value="1"/>
</dbReference>
<dbReference type="Pfam" id="PF10282">
    <property type="entry name" value="Lactonase"/>
    <property type="match status" value="1"/>
</dbReference>
<reference evidence="3" key="1">
    <citation type="submission" date="2018-01" db="EMBL/GenBank/DDBJ databases">
        <title>Rubneribacter badeniensis gen. nov., sp. nov., and Colonibacter rubneri, gen. nov., sp. nov., WGS of new members of the Eggerthellaceae.</title>
        <authorList>
            <person name="Danylec N."/>
            <person name="Stoll D.A."/>
            <person name="Doetsch A."/>
            <person name="Kulling S.E."/>
            <person name="Huch M."/>
        </authorList>
    </citation>
    <scope>NUCLEOTIDE SEQUENCE [LARGE SCALE GENOMIC DNA]</scope>
    <source>
        <strain evidence="3">ResAG-96</strain>
    </source>
</reference>
<dbReference type="Proteomes" id="UP000236197">
    <property type="component" value="Unassembled WGS sequence"/>
</dbReference>
<organism evidence="2 3">
    <name type="scientific">Enteroscipio rubneri</name>
    <dbReference type="NCBI Taxonomy" id="2070686"/>
    <lineage>
        <taxon>Bacteria</taxon>
        <taxon>Bacillati</taxon>
        <taxon>Actinomycetota</taxon>
        <taxon>Coriobacteriia</taxon>
        <taxon>Eggerthellales</taxon>
        <taxon>Eggerthellaceae</taxon>
        <taxon>Enteroscipio</taxon>
    </lineage>
</organism>
<accession>A0A2K2UEI7</accession>
<protein>
    <submittedName>
        <fullName evidence="2">6-phosphogluconolactonase</fullName>
    </submittedName>
</protein>
<dbReference type="EMBL" id="PPEK01000001">
    <property type="protein sequence ID" value="PNV68746.1"/>
    <property type="molecule type" value="Genomic_DNA"/>
</dbReference>
<dbReference type="RefSeq" id="WP_103264072.1">
    <property type="nucleotide sequence ID" value="NZ_CABMLE010000001.1"/>
</dbReference>
<evidence type="ECO:0000256" key="1">
    <source>
        <dbReference type="ARBA" id="ARBA00005564"/>
    </source>
</evidence>
<dbReference type="Gene3D" id="2.130.10.10">
    <property type="entry name" value="YVTN repeat-like/Quinoprotein amine dehydrogenase"/>
    <property type="match status" value="1"/>
</dbReference>
<name>A0A2K2UEI7_9ACTN</name>
<proteinExistence type="inferred from homology"/>
<dbReference type="SUPFAM" id="SSF75011">
    <property type="entry name" value="3-carboxy-cis,cis-mucoante lactonizing enzyme"/>
    <property type="match status" value="1"/>
</dbReference>